<accession>A0A9P8PYS5</accession>
<organism evidence="1 2">
    <name type="scientific">Wickerhamomyces mucosus</name>
    <dbReference type="NCBI Taxonomy" id="1378264"/>
    <lineage>
        <taxon>Eukaryota</taxon>
        <taxon>Fungi</taxon>
        <taxon>Dikarya</taxon>
        <taxon>Ascomycota</taxon>
        <taxon>Saccharomycotina</taxon>
        <taxon>Saccharomycetes</taxon>
        <taxon>Phaffomycetales</taxon>
        <taxon>Wickerhamomycetaceae</taxon>
        <taxon>Wickerhamomyces</taxon>
    </lineage>
</organism>
<reference evidence="1" key="1">
    <citation type="journal article" date="2021" name="Open Biol.">
        <title>Shared evolutionary footprints suggest mitochondrial oxidative damage underlies multiple complex I losses in fungi.</title>
        <authorList>
            <person name="Schikora-Tamarit M.A."/>
            <person name="Marcet-Houben M."/>
            <person name="Nosek J."/>
            <person name="Gabaldon T."/>
        </authorList>
    </citation>
    <scope>NUCLEOTIDE SEQUENCE</scope>
    <source>
        <strain evidence="1">CBS6341</strain>
    </source>
</reference>
<dbReference type="Proteomes" id="UP000769528">
    <property type="component" value="Unassembled WGS sequence"/>
</dbReference>
<comment type="caution">
    <text evidence="1">The sequence shown here is derived from an EMBL/GenBank/DDBJ whole genome shotgun (WGS) entry which is preliminary data.</text>
</comment>
<evidence type="ECO:0000313" key="1">
    <source>
        <dbReference type="EMBL" id="KAH3679724.1"/>
    </source>
</evidence>
<reference evidence="1" key="2">
    <citation type="submission" date="2021-01" db="EMBL/GenBank/DDBJ databases">
        <authorList>
            <person name="Schikora-Tamarit M.A."/>
        </authorList>
    </citation>
    <scope>NUCLEOTIDE SEQUENCE</scope>
    <source>
        <strain evidence="1">CBS6341</strain>
    </source>
</reference>
<dbReference type="AlphaFoldDB" id="A0A9P8PYS5"/>
<proteinExistence type="predicted"/>
<sequence>MMKWDQVKSFIDNIPVFDDWFEPVVDHPKVFVVDVDNDDDDAVVVAVVDDDDDHVKRAVDLNDGFGNVVEL</sequence>
<dbReference type="EMBL" id="JAEUBF010000249">
    <property type="protein sequence ID" value="KAH3679724.1"/>
    <property type="molecule type" value="Genomic_DNA"/>
</dbReference>
<name>A0A9P8PYS5_9ASCO</name>
<evidence type="ECO:0000313" key="2">
    <source>
        <dbReference type="Proteomes" id="UP000769528"/>
    </source>
</evidence>
<protein>
    <submittedName>
        <fullName evidence="1">Uncharacterized protein</fullName>
    </submittedName>
</protein>
<gene>
    <name evidence="1" type="ORF">WICMUC_000755</name>
</gene>
<keyword evidence="2" id="KW-1185">Reference proteome</keyword>